<name>A0A6J6SGK7_9ZZZZ</name>
<sequence>MRVVDPKKSPEAIAHLRTALAPTRPVVLAEQRRLPLVQAFQEVFPGGGLQRGSIVHVSGAVGATAVALAIAAGPTQAGSWAACVGVDQIGWAAAAEMGVQLQRVAVIQTPASSWATVTAALVDSFDLVLCGSQHAPSAQEARRLAARARERGSVVMLIGGETPGLARSARPWPTLADVELCVVHAEWFGIGHGSGRLRQRRITLDVGGRRGMSRSQRLELWLPDASGCIVRAERVQGSASTELTPAVGLIGTGLRDAG</sequence>
<gene>
    <name evidence="1" type="ORF">UFOPK2766_00507</name>
</gene>
<reference evidence="1" key="1">
    <citation type="submission" date="2020-05" db="EMBL/GenBank/DDBJ databases">
        <authorList>
            <person name="Chiriac C."/>
            <person name="Salcher M."/>
            <person name="Ghai R."/>
            <person name="Kavagutti S V."/>
        </authorList>
    </citation>
    <scope>NUCLEOTIDE SEQUENCE</scope>
</reference>
<protein>
    <submittedName>
        <fullName evidence="1">Unannotated protein</fullName>
    </submittedName>
</protein>
<accession>A0A6J6SGK7</accession>
<proteinExistence type="predicted"/>
<organism evidence="1">
    <name type="scientific">freshwater metagenome</name>
    <dbReference type="NCBI Taxonomy" id="449393"/>
    <lineage>
        <taxon>unclassified sequences</taxon>
        <taxon>metagenomes</taxon>
        <taxon>ecological metagenomes</taxon>
    </lineage>
</organism>
<dbReference type="AlphaFoldDB" id="A0A6J6SGK7"/>
<dbReference type="EMBL" id="CAEZYU010000015">
    <property type="protein sequence ID" value="CAB4733853.1"/>
    <property type="molecule type" value="Genomic_DNA"/>
</dbReference>
<evidence type="ECO:0000313" key="1">
    <source>
        <dbReference type="EMBL" id="CAB4733853.1"/>
    </source>
</evidence>